<keyword evidence="3" id="KW-1185">Reference proteome</keyword>
<proteinExistence type="predicted"/>
<protein>
    <submittedName>
        <fullName evidence="2">Uncharacterized protein</fullName>
    </submittedName>
</protein>
<feature type="signal peptide" evidence="1">
    <location>
        <begin position="1"/>
        <end position="17"/>
    </location>
</feature>
<keyword evidence="1" id="KW-0732">Signal</keyword>
<dbReference type="AlphaFoldDB" id="A0AAV2IVW4"/>
<reference evidence="2 3" key="1">
    <citation type="submission" date="2024-04" db="EMBL/GenBank/DDBJ databases">
        <authorList>
            <person name="Waldvogel A.-M."/>
            <person name="Schoenle A."/>
        </authorList>
    </citation>
    <scope>NUCLEOTIDE SEQUENCE [LARGE SCALE GENOMIC DNA]</scope>
</reference>
<evidence type="ECO:0000313" key="2">
    <source>
        <dbReference type="EMBL" id="CAL1569165.1"/>
    </source>
</evidence>
<dbReference type="Proteomes" id="UP001497482">
    <property type="component" value="Chromosome 1"/>
</dbReference>
<name>A0AAV2IVW4_KNICA</name>
<accession>A0AAV2IVW4</accession>
<evidence type="ECO:0000256" key="1">
    <source>
        <dbReference type="SAM" id="SignalP"/>
    </source>
</evidence>
<evidence type="ECO:0000313" key="3">
    <source>
        <dbReference type="Proteomes" id="UP001497482"/>
    </source>
</evidence>
<organism evidence="2 3">
    <name type="scientific">Knipowitschia caucasica</name>
    <name type="common">Caucasian dwarf goby</name>
    <name type="synonym">Pomatoschistus caucasicus</name>
    <dbReference type="NCBI Taxonomy" id="637954"/>
    <lineage>
        <taxon>Eukaryota</taxon>
        <taxon>Metazoa</taxon>
        <taxon>Chordata</taxon>
        <taxon>Craniata</taxon>
        <taxon>Vertebrata</taxon>
        <taxon>Euteleostomi</taxon>
        <taxon>Actinopterygii</taxon>
        <taxon>Neopterygii</taxon>
        <taxon>Teleostei</taxon>
        <taxon>Neoteleostei</taxon>
        <taxon>Acanthomorphata</taxon>
        <taxon>Gobiaria</taxon>
        <taxon>Gobiiformes</taxon>
        <taxon>Gobioidei</taxon>
        <taxon>Gobiidae</taxon>
        <taxon>Gobiinae</taxon>
        <taxon>Knipowitschia</taxon>
    </lineage>
</organism>
<feature type="chain" id="PRO_5043573132" evidence="1">
    <location>
        <begin position="18"/>
        <end position="67"/>
    </location>
</feature>
<sequence length="67" mass="7327">MTTLASWSVFVWGGGGAECVEEEVKSILLLFQLEEEDVGRASRFEFAQGLAPPCLDGLPKIPPGFHY</sequence>
<gene>
    <name evidence="2" type="ORF">KC01_LOCUS1639</name>
</gene>
<dbReference type="EMBL" id="OZ035823">
    <property type="protein sequence ID" value="CAL1569165.1"/>
    <property type="molecule type" value="Genomic_DNA"/>
</dbReference>